<accession>A0A0K2GJG6</accession>
<dbReference type="AlphaFoldDB" id="A0A0K2GJG6"/>
<evidence type="ECO:0000313" key="1">
    <source>
        <dbReference type="EMBL" id="ALA60994.1"/>
    </source>
</evidence>
<protein>
    <submittedName>
        <fullName evidence="1">Uncharacterized protein</fullName>
    </submittedName>
</protein>
<dbReference type="Proteomes" id="UP000069205">
    <property type="component" value="Chromosome"/>
</dbReference>
<dbReference type="OrthoDB" id="9780825at2"/>
<evidence type="ECO:0000313" key="2">
    <source>
        <dbReference type="Proteomes" id="UP000069205"/>
    </source>
</evidence>
<dbReference type="RefSeq" id="WP_053381761.1">
    <property type="nucleotide sequence ID" value="NZ_CP011801.1"/>
</dbReference>
<organism evidence="1 2">
    <name type="scientific">Nitrospira moscoviensis</name>
    <dbReference type="NCBI Taxonomy" id="42253"/>
    <lineage>
        <taxon>Bacteria</taxon>
        <taxon>Pseudomonadati</taxon>
        <taxon>Nitrospirota</taxon>
        <taxon>Nitrospiria</taxon>
        <taxon>Nitrospirales</taxon>
        <taxon>Nitrospiraceae</taxon>
        <taxon>Nitrospira</taxon>
    </lineage>
</organism>
<name>A0A0K2GJG6_NITMO</name>
<dbReference type="PATRIC" id="fig|42253.5.peg.4558"/>
<dbReference type="Gene3D" id="3.40.910.10">
    <property type="entry name" value="Deoxyhypusine synthase"/>
    <property type="match status" value="1"/>
</dbReference>
<gene>
    <name evidence="1" type="ORF">NITMOv2_4623</name>
</gene>
<reference evidence="1 2" key="1">
    <citation type="journal article" date="2015" name="Proc. Natl. Acad. Sci. U.S.A.">
        <title>Expanded metabolic versatility of ubiquitous nitrite-oxidizing bacteria from the genus Nitrospira.</title>
        <authorList>
            <person name="Koch H."/>
            <person name="Lucker S."/>
            <person name="Albertsen M."/>
            <person name="Kitzinger K."/>
            <person name="Herbold C."/>
            <person name="Spieck E."/>
            <person name="Nielsen P.H."/>
            <person name="Wagner M."/>
            <person name="Daims H."/>
        </authorList>
    </citation>
    <scope>NUCLEOTIDE SEQUENCE [LARGE SCALE GENOMIC DNA]</scope>
    <source>
        <strain evidence="1 2">NSP M-1</strain>
    </source>
</reference>
<proteinExistence type="predicted"/>
<sequence length="332" mass="34946">MASRRKRSRGPASTGRLIAPINASDLKTYPLKKRHSKVRVSDFAAPWRRGGSLSKFLATLPDILAVKALRAVVAAIVTARRTGRPVILGIGAHVLKVGLAPVITDLMEQGVVTAVAMNGAGIIHDFELALMGHTSEEVDAEIDDGRFGMAEETGRMLNEAICGGAAAGQGLGEAVGRYINRSAALFPHRATSILAAGARLGLPVTVHVALGTDIIHMHPSADGAAIGATSLLDFRRLAAVVAGMEGGVYVNVGSAVILPEVFLKTVSLGRNLGYPLSKITTVNMDFLSHYRPQTNVVRRPTQKGGRGYSLTGHHEIMLPLLAAAVIEALGRP</sequence>
<keyword evidence="2" id="KW-1185">Reference proteome</keyword>
<dbReference type="STRING" id="42253.NITMOv2_4623"/>
<dbReference type="InterPro" id="IPR036982">
    <property type="entry name" value="Deoxyhypusine_synthase_sf"/>
</dbReference>
<dbReference type="EMBL" id="CP011801">
    <property type="protein sequence ID" value="ALA60994.1"/>
    <property type="molecule type" value="Genomic_DNA"/>
</dbReference>
<dbReference type="KEGG" id="nmv:NITMOv2_4623"/>